<keyword evidence="2" id="KW-0732">Signal</keyword>
<feature type="compositionally biased region" description="Basic and acidic residues" evidence="1">
    <location>
        <begin position="85"/>
        <end position="98"/>
    </location>
</feature>
<dbReference type="AlphaFoldDB" id="A0A6H5J2X5"/>
<evidence type="ECO:0000256" key="1">
    <source>
        <dbReference type="SAM" id="MobiDB-lite"/>
    </source>
</evidence>
<dbReference type="Proteomes" id="UP000479190">
    <property type="component" value="Unassembled WGS sequence"/>
</dbReference>
<protein>
    <recommendedName>
        <fullName evidence="5">Secreted protein</fullName>
    </recommendedName>
</protein>
<organism evidence="3 4">
    <name type="scientific">Trichogramma brassicae</name>
    <dbReference type="NCBI Taxonomy" id="86971"/>
    <lineage>
        <taxon>Eukaryota</taxon>
        <taxon>Metazoa</taxon>
        <taxon>Ecdysozoa</taxon>
        <taxon>Arthropoda</taxon>
        <taxon>Hexapoda</taxon>
        <taxon>Insecta</taxon>
        <taxon>Pterygota</taxon>
        <taxon>Neoptera</taxon>
        <taxon>Endopterygota</taxon>
        <taxon>Hymenoptera</taxon>
        <taxon>Apocrita</taxon>
        <taxon>Proctotrupomorpha</taxon>
        <taxon>Chalcidoidea</taxon>
        <taxon>Trichogrammatidae</taxon>
        <taxon>Trichogramma</taxon>
    </lineage>
</organism>
<feature type="compositionally biased region" description="Basic and acidic residues" evidence="1">
    <location>
        <begin position="48"/>
        <end position="62"/>
    </location>
</feature>
<sequence>MLLLLLLVPLYMRAAATTGHGNDLSPEVAYCNGTTHSEHSRAILPTHSRPEERCEQVGDGERRRRRANRTRVVPHRGPSRCGTRVLERERSTQHRKSVESASQRDSLLYHQHQRHRQQQRGSQSLHHRSRRILLNCKFDACC</sequence>
<gene>
    <name evidence="3" type="ORF">TBRA_LOCUS14087</name>
</gene>
<evidence type="ECO:0000313" key="4">
    <source>
        <dbReference type="Proteomes" id="UP000479190"/>
    </source>
</evidence>
<evidence type="ECO:0000256" key="2">
    <source>
        <dbReference type="SAM" id="SignalP"/>
    </source>
</evidence>
<proteinExistence type="predicted"/>
<feature type="compositionally biased region" description="Basic residues" evidence="1">
    <location>
        <begin position="63"/>
        <end position="78"/>
    </location>
</feature>
<reference evidence="3 4" key="1">
    <citation type="submission" date="2020-02" db="EMBL/GenBank/DDBJ databases">
        <authorList>
            <person name="Ferguson B K."/>
        </authorList>
    </citation>
    <scope>NUCLEOTIDE SEQUENCE [LARGE SCALE GENOMIC DNA]</scope>
</reference>
<name>A0A6H5J2X5_9HYME</name>
<feature type="chain" id="PRO_5026341264" description="Secreted protein" evidence="2">
    <location>
        <begin position="17"/>
        <end position="142"/>
    </location>
</feature>
<evidence type="ECO:0008006" key="5">
    <source>
        <dbReference type="Google" id="ProtNLM"/>
    </source>
</evidence>
<dbReference type="EMBL" id="CADCXV010001197">
    <property type="protein sequence ID" value="CAB0042469.1"/>
    <property type="molecule type" value="Genomic_DNA"/>
</dbReference>
<accession>A0A6H5J2X5</accession>
<keyword evidence="4" id="KW-1185">Reference proteome</keyword>
<evidence type="ECO:0000313" key="3">
    <source>
        <dbReference type="EMBL" id="CAB0042469.1"/>
    </source>
</evidence>
<feature type="signal peptide" evidence="2">
    <location>
        <begin position="1"/>
        <end position="16"/>
    </location>
</feature>
<feature type="region of interest" description="Disordered" evidence="1">
    <location>
        <begin position="48"/>
        <end position="105"/>
    </location>
</feature>